<keyword evidence="2" id="KW-0812">Transmembrane</keyword>
<gene>
    <name evidence="3" type="ORF">SK128_025129</name>
</gene>
<feature type="compositionally biased region" description="Polar residues" evidence="1">
    <location>
        <begin position="78"/>
        <end position="87"/>
    </location>
</feature>
<dbReference type="Proteomes" id="UP001381693">
    <property type="component" value="Unassembled WGS sequence"/>
</dbReference>
<dbReference type="AlphaFoldDB" id="A0AAN8WXV5"/>
<keyword evidence="2" id="KW-0472">Membrane</keyword>
<evidence type="ECO:0000313" key="4">
    <source>
        <dbReference type="Proteomes" id="UP001381693"/>
    </source>
</evidence>
<feature type="region of interest" description="Disordered" evidence="1">
    <location>
        <begin position="67"/>
        <end position="96"/>
    </location>
</feature>
<evidence type="ECO:0000313" key="3">
    <source>
        <dbReference type="EMBL" id="KAK7074386.1"/>
    </source>
</evidence>
<feature type="transmembrane region" description="Helical" evidence="2">
    <location>
        <begin position="105"/>
        <end position="127"/>
    </location>
</feature>
<evidence type="ECO:0000256" key="2">
    <source>
        <dbReference type="SAM" id="Phobius"/>
    </source>
</evidence>
<organism evidence="3 4">
    <name type="scientific">Halocaridina rubra</name>
    <name type="common">Hawaiian red shrimp</name>
    <dbReference type="NCBI Taxonomy" id="373956"/>
    <lineage>
        <taxon>Eukaryota</taxon>
        <taxon>Metazoa</taxon>
        <taxon>Ecdysozoa</taxon>
        <taxon>Arthropoda</taxon>
        <taxon>Crustacea</taxon>
        <taxon>Multicrustacea</taxon>
        <taxon>Malacostraca</taxon>
        <taxon>Eumalacostraca</taxon>
        <taxon>Eucarida</taxon>
        <taxon>Decapoda</taxon>
        <taxon>Pleocyemata</taxon>
        <taxon>Caridea</taxon>
        <taxon>Atyoidea</taxon>
        <taxon>Atyidae</taxon>
        <taxon>Halocaridina</taxon>
    </lineage>
</organism>
<evidence type="ECO:0000256" key="1">
    <source>
        <dbReference type="SAM" id="MobiDB-lite"/>
    </source>
</evidence>
<reference evidence="3 4" key="1">
    <citation type="submission" date="2023-11" db="EMBL/GenBank/DDBJ databases">
        <title>Halocaridina rubra genome assembly.</title>
        <authorList>
            <person name="Smith C."/>
        </authorList>
    </citation>
    <scope>NUCLEOTIDE SEQUENCE [LARGE SCALE GENOMIC DNA]</scope>
    <source>
        <strain evidence="3">EP-1</strain>
        <tissue evidence="3">Whole</tissue>
    </source>
</reference>
<sequence length="130" mass="14741">MAGQVSIWQMCSIIICQPVNTRDFNKGDQQGSVYTQFIYAVNKDCFGPSWACSLTDKTLQHLTNYTEQSSENNHRLHSNYTYTPSSPRNKRSQGKDHLDVRGTQILAAPSTITYQVNIFSVIMLILYTTP</sequence>
<keyword evidence="2" id="KW-1133">Transmembrane helix</keyword>
<protein>
    <submittedName>
        <fullName evidence="3">Uncharacterized protein</fullName>
    </submittedName>
</protein>
<accession>A0AAN8WXV5</accession>
<proteinExistence type="predicted"/>
<comment type="caution">
    <text evidence="3">The sequence shown here is derived from an EMBL/GenBank/DDBJ whole genome shotgun (WGS) entry which is preliminary data.</text>
</comment>
<dbReference type="EMBL" id="JAXCGZ010011628">
    <property type="protein sequence ID" value="KAK7074386.1"/>
    <property type="molecule type" value="Genomic_DNA"/>
</dbReference>
<keyword evidence="4" id="KW-1185">Reference proteome</keyword>
<name>A0AAN8WXV5_HALRR</name>